<keyword evidence="2" id="KW-0413">Isomerase</keyword>
<dbReference type="PANTHER" id="PTHR21198">
    <property type="entry name" value="GLUTAMATE RACEMASE"/>
    <property type="match status" value="1"/>
</dbReference>
<dbReference type="NCBIfam" id="TIGR00035">
    <property type="entry name" value="asp_race"/>
    <property type="match status" value="1"/>
</dbReference>
<keyword evidence="4" id="KW-1185">Reference proteome</keyword>
<name>A0A1V2V037_9GAMM</name>
<dbReference type="GO" id="GO:0047661">
    <property type="term" value="F:amino-acid racemase activity"/>
    <property type="evidence" value="ECO:0007669"/>
    <property type="project" value="InterPro"/>
</dbReference>
<organism evidence="3 4">
    <name type="scientific">Acinetobacter genomosp. 33YU</name>
    <dbReference type="NCBI Taxonomy" id="1675530"/>
    <lineage>
        <taxon>Bacteria</taxon>
        <taxon>Pseudomonadati</taxon>
        <taxon>Pseudomonadota</taxon>
        <taxon>Gammaproteobacteria</taxon>
        <taxon>Moraxellales</taxon>
        <taxon>Moraxellaceae</taxon>
        <taxon>Acinetobacter</taxon>
    </lineage>
</organism>
<gene>
    <name evidence="3" type="ORF">AC058_06910</name>
</gene>
<protein>
    <submittedName>
        <fullName evidence="3">Aspartate racemase</fullName>
    </submittedName>
</protein>
<dbReference type="InterPro" id="IPR004380">
    <property type="entry name" value="Asp_race"/>
</dbReference>
<dbReference type="EMBL" id="LFZS01000003">
    <property type="protein sequence ID" value="ONN55554.1"/>
    <property type="molecule type" value="Genomic_DNA"/>
</dbReference>
<accession>A0A1V2V037</accession>
<dbReference type="RefSeq" id="WP_077168953.1">
    <property type="nucleotide sequence ID" value="NZ_LFZS01000003.1"/>
</dbReference>
<dbReference type="PANTHER" id="PTHR21198:SF7">
    <property type="entry name" value="ASPARTATE-GLUTAMATE RACEMASE FAMILY"/>
    <property type="match status" value="1"/>
</dbReference>
<evidence type="ECO:0000256" key="1">
    <source>
        <dbReference type="ARBA" id="ARBA00007847"/>
    </source>
</evidence>
<dbReference type="Pfam" id="PF01177">
    <property type="entry name" value="Asp_Glu_race"/>
    <property type="match status" value="1"/>
</dbReference>
<dbReference type="SUPFAM" id="SSF53681">
    <property type="entry name" value="Aspartate/glutamate racemase"/>
    <property type="match status" value="2"/>
</dbReference>
<reference evidence="3 4" key="1">
    <citation type="submission" date="2015-07" db="EMBL/GenBank/DDBJ databases">
        <title>Acinetobacter yuneri, a novel member of Acinetobacter calcoaceticus-Acinetobacter baumannii complex isolated from clinical specimen.</title>
        <authorList>
            <person name="Yu Y."/>
        </authorList>
    </citation>
    <scope>NUCLEOTIDE SEQUENCE [LARGE SCALE GENOMIC DNA]</scope>
    <source>
        <strain evidence="3 4">A362</strain>
    </source>
</reference>
<evidence type="ECO:0000256" key="2">
    <source>
        <dbReference type="ARBA" id="ARBA00023235"/>
    </source>
</evidence>
<proteinExistence type="inferred from homology"/>
<dbReference type="Gene3D" id="3.40.50.1860">
    <property type="match status" value="2"/>
</dbReference>
<dbReference type="InterPro" id="IPR001920">
    <property type="entry name" value="Asp/Glu_race"/>
</dbReference>
<evidence type="ECO:0000313" key="4">
    <source>
        <dbReference type="Proteomes" id="UP000189376"/>
    </source>
</evidence>
<evidence type="ECO:0000313" key="3">
    <source>
        <dbReference type="EMBL" id="ONN55554.1"/>
    </source>
</evidence>
<dbReference type="InterPro" id="IPR015942">
    <property type="entry name" value="Asp/Glu/hydantoin_racemase"/>
</dbReference>
<dbReference type="AlphaFoldDB" id="A0A1V2V037"/>
<comment type="similarity">
    <text evidence="1">Belongs to the aspartate/glutamate racemases family.</text>
</comment>
<comment type="caution">
    <text evidence="3">The sequence shown here is derived from an EMBL/GenBank/DDBJ whole genome shotgun (WGS) entry which is preliminary data.</text>
</comment>
<sequence>MNKAIGILGGMGPQATIDAMNKIIKNTPAHCDQEHIPVVTVSIPDIPDRTQSIINHDDKPLEKMAEYLKILEAAQVGCIIIPCNTAHFWFNQLQKRTQTKMISIIESAVHFIQNSQIDEVCILATSATINTELYQSQFIENSIGFSTPSAEMQNKVMQSIYQYKAGNIQQSRKMMKEVINFYTNKRNIKFLLACTEIPLILEESIEAYPELFIDTTDVLIKNAIAWYQNAPIAKVA</sequence>
<dbReference type="Proteomes" id="UP000189376">
    <property type="component" value="Unassembled WGS sequence"/>
</dbReference>